<dbReference type="PANTHER" id="PTHR32552:SF89">
    <property type="entry name" value="CATECHOLATE SIDEROPHORE RECEPTOR FIU"/>
    <property type="match status" value="1"/>
</dbReference>
<dbReference type="AlphaFoldDB" id="A0A7Y9FMJ2"/>
<comment type="caution">
    <text evidence="17">The sequence shown here is derived from an EMBL/GenBank/DDBJ whole genome shotgun (WGS) entry which is preliminary data.</text>
</comment>
<dbReference type="Proteomes" id="UP000517753">
    <property type="component" value="Unassembled WGS sequence"/>
</dbReference>
<reference evidence="17 18" key="2">
    <citation type="submission" date="2020-08" db="EMBL/GenBank/DDBJ databases">
        <title>The Agave Microbiome: Exploring the role of microbial communities in plant adaptations to desert environments.</title>
        <authorList>
            <person name="Partida-Martinez L.P."/>
        </authorList>
    </citation>
    <scope>NUCLEOTIDE SEQUENCE [LARGE SCALE GENOMIC DNA]</scope>
    <source>
        <strain evidence="17 18">AS2.3</strain>
    </source>
</reference>
<proteinExistence type="inferred from homology"/>
<protein>
    <submittedName>
        <fullName evidence="17">Outer membrane receptor protein involved in Fe transport</fullName>
    </submittedName>
</protein>
<dbReference type="Pfam" id="PF07715">
    <property type="entry name" value="Plug"/>
    <property type="match status" value="1"/>
</dbReference>
<evidence type="ECO:0000256" key="14">
    <source>
        <dbReference type="SAM" id="SignalP"/>
    </source>
</evidence>
<keyword evidence="18" id="KW-1185">Reference proteome</keyword>
<evidence type="ECO:0000256" key="10">
    <source>
        <dbReference type="ARBA" id="ARBA00023136"/>
    </source>
</evidence>
<gene>
    <name evidence="17" type="ORF">HD841_001835</name>
</gene>
<dbReference type="SUPFAM" id="SSF56935">
    <property type="entry name" value="Porins"/>
    <property type="match status" value="1"/>
</dbReference>
<evidence type="ECO:0000256" key="13">
    <source>
        <dbReference type="SAM" id="MobiDB-lite"/>
    </source>
</evidence>
<evidence type="ECO:0000256" key="6">
    <source>
        <dbReference type="ARBA" id="ARBA00022729"/>
    </source>
</evidence>
<keyword evidence="3" id="KW-1134">Transmembrane beta strand</keyword>
<evidence type="ECO:0000256" key="12">
    <source>
        <dbReference type="RuleBase" id="RU003357"/>
    </source>
</evidence>
<comment type="subcellular location">
    <subcellularLocation>
        <location evidence="1">Cell outer membrane</location>
        <topology evidence="1">Multi-pass membrane protein</topology>
    </subcellularLocation>
</comment>
<organism evidence="17 18">
    <name type="scientific">Sphingomonas melonis</name>
    <dbReference type="NCBI Taxonomy" id="152682"/>
    <lineage>
        <taxon>Bacteria</taxon>
        <taxon>Pseudomonadati</taxon>
        <taxon>Pseudomonadota</taxon>
        <taxon>Alphaproteobacteria</taxon>
        <taxon>Sphingomonadales</taxon>
        <taxon>Sphingomonadaceae</taxon>
        <taxon>Sphingomonas</taxon>
    </lineage>
</organism>
<dbReference type="InterPro" id="IPR039426">
    <property type="entry name" value="TonB-dep_rcpt-like"/>
</dbReference>
<dbReference type="PANTHER" id="PTHR32552">
    <property type="entry name" value="FERRICHROME IRON RECEPTOR-RELATED"/>
    <property type="match status" value="1"/>
</dbReference>
<keyword evidence="10 12" id="KW-0472">Membrane</keyword>
<feature type="signal peptide" evidence="14">
    <location>
        <begin position="1"/>
        <end position="25"/>
    </location>
</feature>
<keyword evidence="2" id="KW-0813">Transport</keyword>
<evidence type="ECO:0000313" key="18">
    <source>
        <dbReference type="Proteomes" id="UP000517753"/>
    </source>
</evidence>
<evidence type="ECO:0000259" key="16">
    <source>
        <dbReference type="Pfam" id="PF07715"/>
    </source>
</evidence>
<keyword evidence="9 12" id="KW-0798">TonB box</keyword>
<dbReference type="GO" id="GO:0015344">
    <property type="term" value="F:siderophore uptake transmembrane transporter activity"/>
    <property type="evidence" value="ECO:0007669"/>
    <property type="project" value="TreeGrafter"/>
</dbReference>
<dbReference type="InterPro" id="IPR036942">
    <property type="entry name" value="Beta-barrel_TonB_sf"/>
</dbReference>
<evidence type="ECO:0000256" key="11">
    <source>
        <dbReference type="ARBA" id="ARBA00023237"/>
    </source>
</evidence>
<keyword evidence="4" id="KW-0410">Iron transport</keyword>
<keyword evidence="6 14" id="KW-0732">Signal</keyword>
<evidence type="ECO:0000259" key="15">
    <source>
        <dbReference type="Pfam" id="PF00593"/>
    </source>
</evidence>
<evidence type="ECO:0000256" key="7">
    <source>
        <dbReference type="ARBA" id="ARBA00023004"/>
    </source>
</evidence>
<keyword evidence="8" id="KW-0406">Ion transport</keyword>
<dbReference type="InterPro" id="IPR000531">
    <property type="entry name" value="Beta-barrel_TonB"/>
</dbReference>
<dbReference type="Gene3D" id="2.170.130.10">
    <property type="entry name" value="TonB-dependent receptor, plug domain"/>
    <property type="match status" value="1"/>
</dbReference>
<comment type="similarity">
    <text evidence="12">Belongs to the TonB-dependent receptor family.</text>
</comment>
<dbReference type="EMBL" id="JACCBY010000002">
    <property type="protein sequence ID" value="NYD90055.1"/>
    <property type="molecule type" value="Genomic_DNA"/>
</dbReference>
<feature type="domain" description="TonB-dependent receptor-like beta-barrel" evidence="15">
    <location>
        <begin position="301"/>
        <end position="815"/>
    </location>
</feature>
<feature type="chain" id="PRO_5030615297" evidence="14">
    <location>
        <begin position="26"/>
        <end position="858"/>
    </location>
</feature>
<evidence type="ECO:0000256" key="4">
    <source>
        <dbReference type="ARBA" id="ARBA00022496"/>
    </source>
</evidence>
<dbReference type="Gene3D" id="2.40.170.20">
    <property type="entry name" value="TonB-dependent receptor, beta-barrel domain"/>
    <property type="match status" value="1"/>
</dbReference>
<evidence type="ECO:0000256" key="9">
    <source>
        <dbReference type="ARBA" id="ARBA00023077"/>
    </source>
</evidence>
<evidence type="ECO:0000256" key="1">
    <source>
        <dbReference type="ARBA" id="ARBA00004571"/>
    </source>
</evidence>
<dbReference type="InterPro" id="IPR012910">
    <property type="entry name" value="Plug_dom"/>
</dbReference>
<dbReference type="Pfam" id="PF00593">
    <property type="entry name" value="TonB_dep_Rec_b-barrel"/>
    <property type="match status" value="1"/>
</dbReference>
<dbReference type="InterPro" id="IPR037066">
    <property type="entry name" value="Plug_dom_sf"/>
</dbReference>
<reference evidence="17 18" key="1">
    <citation type="submission" date="2020-07" db="EMBL/GenBank/DDBJ databases">
        <authorList>
            <person name="Partida-Martinez L."/>
            <person name="Huntemann M."/>
            <person name="Clum A."/>
            <person name="Wang J."/>
            <person name="Palaniappan K."/>
            <person name="Ritter S."/>
            <person name="Chen I.-M."/>
            <person name="Stamatis D."/>
            <person name="Reddy T."/>
            <person name="O'Malley R."/>
            <person name="Daum C."/>
            <person name="Shapiro N."/>
            <person name="Ivanova N."/>
            <person name="Kyrpides N."/>
            <person name="Woyke T."/>
        </authorList>
    </citation>
    <scope>NUCLEOTIDE SEQUENCE [LARGE SCALE GENOMIC DNA]</scope>
    <source>
        <strain evidence="17 18">AS2.3</strain>
    </source>
</reference>
<evidence type="ECO:0000256" key="2">
    <source>
        <dbReference type="ARBA" id="ARBA00022448"/>
    </source>
</evidence>
<sequence>MSKSVLATSTALAALCVAFAAPARAQTETPQTTTPQTSDAAPSDTSATTAASEQAGATTPEPADRDIIVTGSTRAQRRFDASYAINTVTQTDMEKIAPVNFADLIGQLPGFQTEITGGEVQNIYRIRGLPNDGGFVSFQQDGLPLFHENDGVFFRGDALLKPDLMTERVEVVRGGPAPVYASYSGAIVNAIEVTGRDTMRGKAQLTLGDTGLYRGDFVQSGPLGNRTYYALGGFVRYHDGYRDNGFPNDKGGQFRANIKHDLDNGSLRVSVNYVNDHNVFYLPIPTADPRNPSVSLDRYIDYFHGTLNSPALRNVNLRYRNGAGVVQNEASDLGDGRHMQMFNVGTQYDAEFDGWLVSAKAGFTMGKLDFTALYSTTNPADANAFPSSNAPRPNDYLSRAIQAFGPVASFRYFLAGTNTIYDPYAASGLVMQAQYRDIHSKFYSNQINLSVAKKFETGFGSHDLKLGVYGSLYGESSRTIYQDYLFEVASRPRTLDLVVYNAAREAIGRITDNGALNYAGTLSQGNSDAKMIAVFANDTWEIVPGLRIDAGIRHERYDYKGYALPTALANLGDPTTIADDLTRSFTGGIINQRLKPHATNWTVGANYDFNTHIGVYGRAAHLETPPSVQTVMNITPTIITTVADQYEAGLKLAAGRSYLYVTGFYTNFDPLNASFLARDPTTGRSDVNVPFIGEAQVKGIEFDGALAVTPWFTLNGALTISDPKYKNFQNSNGADPARAEGKQIVRQPKIYGNIRPSFDFDLGDNAISVYGRYTYMGKRYVDFYNYTALPAYGTTGAGVTVQHGTWQLQVVGDNLFNAHGLTEGNTRTDQVDGQGNPEAIYGRPIFGRNVRLVVGKSW</sequence>
<keyword evidence="7" id="KW-0408">Iron</keyword>
<feature type="compositionally biased region" description="Low complexity" evidence="13">
    <location>
        <begin position="23"/>
        <end position="59"/>
    </location>
</feature>
<dbReference type="GO" id="GO:0009279">
    <property type="term" value="C:cell outer membrane"/>
    <property type="evidence" value="ECO:0007669"/>
    <property type="project" value="UniProtKB-SubCell"/>
</dbReference>
<keyword evidence="17" id="KW-0675">Receptor</keyword>
<evidence type="ECO:0000256" key="8">
    <source>
        <dbReference type="ARBA" id="ARBA00023065"/>
    </source>
</evidence>
<keyword evidence="5" id="KW-0812">Transmembrane</keyword>
<name>A0A7Y9FMJ2_9SPHN</name>
<keyword evidence="11" id="KW-0998">Cell outer membrane</keyword>
<feature type="domain" description="TonB-dependent receptor plug" evidence="16">
    <location>
        <begin position="80"/>
        <end position="182"/>
    </location>
</feature>
<feature type="region of interest" description="Disordered" evidence="13">
    <location>
        <begin position="23"/>
        <end position="68"/>
    </location>
</feature>
<accession>A0A7Y9FMJ2</accession>
<evidence type="ECO:0000256" key="5">
    <source>
        <dbReference type="ARBA" id="ARBA00022692"/>
    </source>
</evidence>
<evidence type="ECO:0000256" key="3">
    <source>
        <dbReference type="ARBA" id="ARBA00022452"/>
    </source>
</evidence>
<dbReference type="RefSeq" id="WP_179508522.1">
    <property type="nucleotide sequence ID" value="NZ_JACCBY010000002.1"/>
</dbReference>
<evidence type="ECO:0000313" key="17">
    <source>
        <dbReference type="EMBL" id="NYD90055.1"/>
    </source>
</evidence>